<evidence type="ECO:0000313" key="7">
    <source>
        <dbReference type="EMBL" id="GFS33359.1"/>
    </source>
</evidence>
<gene>
    <name evidence="7" type="primary">AVEN_142582_1</name>
    <name evidence="7" type="ORF">NPIL_428391</name>
</gene>
<evidence type="ECO:0000313" key="8">
    <source>
        <dbReference type="Proteomes" id="UP000887013"/>
    </source>
</evidence>
<name>A0A8X6I9D9_NEPPI</name>
<keyword evidence="5 6" id="KW-0472">Membrane</keyword>
<evidence type="ECO:0000256" key="1">
    <source>
        <dbReference type="ARBA" id="ARBA00004651"/>
    </source>
</evidence>
<feature type="transmembrane region" description="Helical" evidence="6">
    <location>
        <begin position="58"/>
        <end position="75"/>
    </location>
</feature>
<organism evidence="7 8">
    <name type="scientific">Nephila pilipes</name>
    <name type="common">Giant wood spider</name>
    <name type="synonym">Nephila maculata</name>
    <dbReference type="NCBI Taxonomy" id="299642"/>
    <lineage>
        <taxon>Eukaryota</taxon>
        <taxon>Metazoa</taxon>
        <taxon>Ecdysozoa</taxon>
        <taxon>Arthropoda</taxon>
        <taxon>Chelicerata</taxon>
        <taxon>Arachnida</taxon>
        <taxon>Araneae</taxon>
        <taxon>Araneomorphae</taxon>
        <taxon>Entelegynae</taxon>
        <taxon>Araneoidea</taxon>
        <taxon>Nephilidae</taxon>
        <taxon>Nephila</taxon>
    </lineage>
</organism>
<dbReference type="InterPro" id="IPR013604">
    <property type="entry name" value="7TM_chemorcpt"/>
</dbReference>
<accession>A0A8X6I9D9</accession>
<feature type="transmembrane region" description="Helical" evidence="6">
    <location>
        <begin position="31"/>
        <end position="52"/>
    </location>
</feature>
<dbReference type="AlphaFoldDB" id="A0A8X6I9D9"/>
<protein>
    <submittedName>
        <fullName evidence="7">Uncharacterized protein</fullName>
    </submittedName>
</protein>
<dbReference type="EMBL" id="BMAW01088166">
    <property type="protein sequence ID" value="GFS33359.1"/>
    <property type="molecule type" value="Genomic_DNA"/>
</dbReference>
<reference evidence="7" key="1">
    <citation type="submission" date="2020-08" db="EMBL/GenBank/DDBJ databases">
        <title>Multicomponent nature underlies the extraordinary mechanical properties of spider dragline silk.</title>
        <authorList>
            <person name="Kono N."/>
            <person name="Nakamura H."/>
            <person name="Mori M."/>
            <person name="Yoshida Y."/>
            <person name="Ohtoshi R."/>
            <person name="Malay A.D."/>
            <person name="Moran D.A.P."/>
            <person name="Tomita M."/>
            <person name="Numata K."/>
            <person name="Arakawa K."/>
        </authorList>
    </citation>
    <scope>NUCLEOTIDE SEQUENCE</scope>
</reference>
<feature type="transmembrane region" description="Helical" evidence="6">
    <location>
        <begin position="262"/>
        <end position="286"/>
    </location>
</feature>
<feature type="transmembrane region" description="Helical" evidence="6">
    <location>
        <begin position="103"/>
        <end position="127"/>
    </location>
</feature>
<sequence length="360" mass="41944">MFFVLFQIFGIEVKRIKKRSILHFAKNCPKYFVSIVIVIELALQMQCFILLSDKTDELAHIGLTVLLLIVYGLIYRRRQAMLLVIKEIDRANKKLQLIDFKGYKYPFIAIFVILVVLTSIWTVWFFVNEGNMIEDAENILKMNSTINFLKIEPSYYLLVFRAIAWLDYFIRCSILSFFTLYYSLVCSFIRHILRLLLKQLKVDCLPDHLKEVLYIYADTTNCVERMDKEFSLPVCLIVLMCMIGVFWGGYRVVFQKNMTTENLLPLLYCAIFYSFLLILIISSAALTNESINETKTFMHSLKCKIPLLFQEIDLNCTRNVLHSSSLTLWKIYEIDRSLLFSCIGALLTYGILIGTLGKES</sequence>
<keyword evidence="8" id="KW-1185">Reference proteome</keyword>
<feature type="transmembrane region" description="Helical" evidence="6">
    <location>
        <begin position="168"/>
        <end position="189"/>
    </location>
</feature>
<evidence type="ECO:0000256" key="2">
    <source>
        <dbReference type="ARBA" id="ARBA00022475"/>
    </source>
</evidence>
<dbReference type="Proteomes" id="UP000887013">
    <property type="component" value="Unassembled WGS sequence"/>
</dbReference>
<feature type="transmembrane region" description="Helical" evidence="6">
    <location>
        <begin position="338"/>
        <end position="357"/>
    </location>
</feature>
<feature type="transmembrane region" description="Helical" evidence="6">
    <location>
        <begin position="230"/>
        <end position="250"/>
    </location>
</feature>
<keyword evidence="2" id="KW-1003">Cell membrane</keyword>
<evidence type="ECO:0000256" key="4">
    <source>
        <dbReference type="ARBA" id="ARBA00022989"/>
    </source>
</evidence>
<dbReference type="GO" id="GO:0005886">
    <property type="term" value="C:plasma membrane"/>
    <property type="evidence" value="ECO:0007669"/>
    <property type="project" value="UniProtKB-SubCell"/>
</dbReference>
<dbReference type="Pfam" id="PF08395">
    <property type="entry name" value="7tm_7"/>
    <property type="match status" value="1"/>
</dbReference>
<comment type="caution">
    <text evidence="7">The sequence shown here is derived from an EMBL/GenBank/DDBJ whole genome shotgun (WGS) entry which is preliminary data.</text>
</comment>
<evidence type="ECO:0000256" key="5">
    <source>
        <dbReference type="ARBA" id="ARBA00023136"/>
    </source>
</evidence>
<keyword evidence="4 6" id="KW-1133">Transmembrane helix</keyword>
<evidence type="ECO:0000256" key="6">
    <source>
        <dbReference type="SAM" id="Phobius"/>
    </source>
</evidence>
<proteinExistence type="predicted"/>
<comment type="subcellular location">
    <subcellularLocation>
        <location evidence="1">Cell membrane</location>
        <topology evidence="1">Multi-pass membrane protein</topology>
    </subcellularLocation>
</comment>
<dbReference type="GO" id="GO:0050909">
    <property type="term" value="P:sensory perception of taste"/>
    <property type="evidence" value="ECO:0007669"/>
    <property type="project" value="InterPro"/>
</dbReference>
<evidence type="ECO:0000256" key="3">
    <source>
        <dbReference type="ARBA" id="ARBA00022692"/>
    </source>
</evidence>
<keyword evidence="3 6" id="KW-0812">Transmembrane</keyword>